<gene>
    <name evidence="7" type="ORF">RI129_011246</name>
</gene>
<evidence type="ECO:0008006" key="9">
    <source>
        <dbReference type="Google" id="ProtNLM"/>
    </source>
</evidence>
<dbReference type="Pfam" id="PF04117">
    <property type="entry name" value="Mpv17_PMP22"/>
    <property type="match status" value="1"/>
</dbReference>
<keyword evidence="3 6" id="KW-0812">Transmembrane</keyword>
<dbReference type="GO" id="GO:0005739">
    <property type="term" value="C:mitochondrion"/>
    <property type="evidence" value="ECO:0007669"/>
    <property type="project" value="TreeGrafter"/>
</dbReference>
<evidence type="ECO:0000313" key="8">
    <source>
        <dbReference type="Proteomes" id="UP001329430"/>
    </source>
</evidence>
<protein>
    <recommendedName>
        <fullName evidence="9">Mpv17-like protein 2</fullName>
    </recommendedName>
</protein>
<proteinExistence type="inferred from homology"/>
<feature type="transmembrane region" description="Helical" evidence="6">
    <location>
        <begin position="149"/>
        <end position="167"/>
    </location>
</feature>
<keyword evidence="5 6" id="KW-0472">Membrane</keyword>
<comment type="caution">
    <text evidence="7">The sequence shown here is derived from an EMBL/GenBank/DDBJ whole genome shotgun (WGS) entry which is preliminary data.</text>
</comment>
<keyword evidence="4 6" id="KW-1133">Transmembrane helix</keyword>
<evidence type="ECO:0000256" key="4">
    <source>
        <dbReference type="ARBA" id="ARBA00022989"/>
    </source>
</evidence>
<dbReference type="EMBL" id="JAVRBK010000008">
    <property type="protein sequence ID" value="KAK5640435.1"/>
    <property type="molecule type" value="Genomic_DNA"/>
</dbReference>
<dbReference type="Proteomes" id="UP001329430">
    <property type="component" value="Chromosome 8"/>
</dbReference>
<dbReference type="AlphaFoldDB" id="A0AAN7V0P3"/>
<reference evidence="7 8" key="1">
    <citation type="journal article" date="2024" name="Insects">
        <title>An Improved Chromosome-Level Genome Assembly of the Firefly Pyrocoelia pectoralis.</title>
        <authorList>
            <person name="Fu X."/>
            <person name="Meyer-Rochow V.B."/>
            <person name="Ballantyne L."/>
            <person name="Zhu X."/>
        </authorList>
    </citation>
    <scope>NUCLEOTIDE SEQUENCE [LARGE SCALE GENOMIC DNA]</scope>
    <source>
        <strain evidence="7">XCY_ONT2</strain>
    </source>
</reference>
<comment type="subcellular location">
    <subcellularLocation>
        <location evidence="1">Membrane</location>
        <topology evidence="1">Multi-pass membrane protein</topology>
    </subcellularLocation>
</comment>
<evidence type="ECO:0000313" key="7">
    <source>
        <dbReference type="EMBL" id="KAK5640435.1"/>
    </source>
</evidence>
<dbReference type="GO" id="GO:0016020">
    <property type="term" value="C:membrane"/>
    <property type="evidence" value="ECO:0007669"/>
    <property type="project" value="UniProtKB-SubCell"/>
</dbReference>
<evidence type="ECO:0000256" key="2">
    <source>
        <dbReference type="ARBA" id="ARBA00006824"/>
    </source>
</evidence>
<comment type="similarity">
    <text evidence="2 6">Belongs to the peroxisomal membrane protein PXMP2/4 family.</text>
</comment>
<evidence type="ECO:0000256" key="1">
    <source>
        <dbReference type="ARBA" id="ARBA00004141"/>
    </source>
</evidence>
<feature type="transmembrane region" description="Helical" evidence="6">
    <location>
        <begin position="73"/>
        <end position="91"/>
    </location>
</feature>
<organism evidence="7 8">
    <name type="scientific">Pyrocoelia pectoralis</name>
    <dbReference type="NCBI Taxonomy" id="417401"/>
    <lineage>
        <taxon>Eukaryota</taxon>
        <taxon>Metazoa</taxon>
        <taxon>Ecdysozoa</taxon>
        <taxon>Arthropoda</taxon>
        <taxon>Hexapoda</taxon>
        <taxon>Insecta</taxon>
        <taxon>Pterygota</taxon>
        <taxon>Neoptera</taxon>
        <taxon>Endopterygota</taxon>
        <taxon>Coleoptera</taxon>
        <taxon>Polyphaga</taxon>
        <taxon>Elateriformia</taxon>
        <taxon>Elateroidea</taxon>
        <taxon>Lampyridae</taxon>
        <taxon>Lampyrinae</taxon>
        <taxon>Pyrocoelia</taxon>
    </lineage>
</organism>
<accession>A0AAN7V0P3</accession>
<feature type="transmembrane region" description="Helical" evidence="6">
    <location>
        <begin position="111"/>
        <end position="129"/>
    </location>
</feature>
<evidence type="ECO:0000256" key="5">
    <source>
        <dbReference type="ARBA" id="ARBA00023136"/>
    </source>
</evidence>
<keyword evidence="8" id="KW-1185">Reference proteome</keyword>
<dbReference type="GO" id="GO:0061668">
    <property type="term" value="P:mitochondrial ribosome assembly"/>
    <property type="evidence" value="ECO:0007669"/>
    <property type="project" value="TreeGrafter"/>
</dbReference>
<sequence length="195" mass="22705">MSSVLIKHNSKVMRSVLKEKLVKLSEMAFSRYLMFTNVGISCTLSAVGDIIEQKHEIVNEKIPEWDKKRTRKMAITGLPIGIIGHFYYTFLDKKLPGRTFKVLVKKLLLDQFVNSPISIATFLITVAYLENATMQEFSENLKKKLWRLYVADWVVWPPAQAINFYFVSPKYRLLYDNVISLGYDVYTSYVNHDYD</sequence>
<evidence type="ECO:0000256" key="3">
    <source>
        <dbReference type="ARBA" id="ARBA00022692"/>
    </source>
</evidence>
<name>A0AAN7V0P3_9COLE</name>
<dbReference type="PANTHER" id="PTHR11266">
    <property type="entry name" value="PEROXISOMAL MEMBRANE PROTEIN 2, PXMP2 MPV17"/>
    <property type="match status" value="1"/>
</dbReference>
<dbReference type="InterPro" id="IPR007248">
    <property type="entry name" value="Mpv17_PMP22"/>
</dbReference>
<evidence type="ECO:0000256" key="6">
    <source>
        <dbReference type="RuleBase" id="RU363053"/>
    </source>
</evidence>
<dbReference type="PANTHER" id="PTHR11266:SF8">
    <property type="entry name" value="MPV17-LIKE PROTEIN 2"/>
    <property type="match status" value="1"/>
</dbReference>